<sequence>MKRQVRVAYLAERAALQDAYVALTSRFYALRGTMLPWEEVAAALRDAREAADNDNRNLQHRVRQTRLFATRLQHWMSTMSAPTTTSLTTNGVTSVTLLQDIEMRQLGLEWIQKQLYHSASRHLAPSVFPHAYEDSVKVEWGHRGRKIVLQKVVQASPQIVAAALWAVNCASTGELFPGVHTANIRVLHQAQDGNRRLSYSVDETGNSKGTSLKICHARFNDNNDRILVAYRSVTIDDTYPDVLDPDEYLECVNYLQPRASFESVTGYVEGIYPAGYHHHVQTYANLRNQNLSFEQYLQRALLLRGIAIAHEHSDVLNKVIQSVMTHPAFYNV</sequence>
<accession>A0A067C5F8</accession>
<dbReference type="AlphaFoldDB" id="A0A067C5F8"/>
<proteinExistence type="predicted"/>
<dbReference type="OMA" id="IAIAHEH"/>
<reference evidence="1 2" key="1">
    <citation type="journal article" date="2013" name="PLoS Genet.">
        <title>Distinctive expansion of potential virulence genes in the genome of the oomycete fish pathogen Saprolegnia parasitica.</title>
        <authorList>
            <person name="Jiang R.H."/>
            <person name="de Bruijn I."/>
            <person name="Haas B.J."/>
            <person name="Belmonte R."/>
            <person name="Lobach L."/>
            <person name="Christie J."/>
            <person name="van den Ackerveken G."/>
            <person name="Bottin A."/>
            <person name="Bulone V."/>
            <person name="Diaz-Moreno S.M."/>
            <person name="Dumas B."/>
            <person name="Fan L."/>
            <person name="Gaulin E."/>
            <person name="Govers F."/>
            <person name="Grenville-Briggs L.J."/>
            <person name="Horner N.R."/>
            <person name="Levin J.Z."/>
            <person name="Mammella M."/>
            <person name="Meijer H.J."/>
            <person name="Morris P."/>
            <person name="Nusbaum C."/>
            <person name="Oome S."/>
            <person name="Phillips A.J."/>
            <person name="van Rooyen D."/>
            <person name="Rzeszutek E."/>
            <person name="Saraiva M."/>
            <person name="Secombes C.J."/>
            <person name="Seidl M.F."/>
            <person name="Snel B."/>
            <person name="Stassen J.H."/>
            <person name="Sykes S."/>
            <person name="Tripathy S."/>
            <person name="van den Berg H."/>
            <person name="Vega-Arreguin J.C."/>
            <person name="Wawra S."/>
            <person name="Young S.K."/>
            <person name="Zeng Q."/>
            <person name="Dieguez-Uribeondo J."/>
            <person name="Russ C."/>
            <person name="Tyler B.M."/>
            <person name="van West P."/>
        </authorList>
    </citation>
    <scope>NUCLEOTIDE SEQUENCE [LARGE SCALE GENOMIC DNA]</scope>
    <source>
        <strain evidence="1 2">CBS 223.65</strain>
    </source>
</reference>
<evidence type="ECO:0000313" key="1">
    <source>
        <dbReference type="EMBL" id="KDO22047.1"/>
    </source>
</evidence>
<keyword evidence="2" id="KW-1185">Reference proteome</keyword>
<dbReference type="EMBL" id="KK583275">
    <property type="protein sequence ID" value="KDO22047.1"/>
    <property type="molecule type" value="Genomic_DNA"/>
</dbReference>
<dbReference type="GeneID" id="24134034"/>
<dbReference type="VEuPathDB" id="FungiDB:SPRG_12034"/>
<dbReference type="Proteomes" id="UP000030745">
    <property type="component" value="Unassembled WGS sequence"/>
</dbReference>
<name>A0A067C5F8_SAPPC</name>
<dbReference type="KEGG" id="spar:SPRG_12034"/>
<organism evidence="1 2">
    <name type="scientific">Saprolegnia parasitica (strain CBS 223.65)</name>
    <dbReference type="NCBI Taxonomy" id="695850"/>
    <lineage>
        <taxon>Eukaryota</taxon>
        <taxon>Sar</taxon>
        <taxon>Stramenopiles</taxon>
        <taxon>Oomycota</taxon>
        <taxon>Saprolegniomycetes</taxon>
        <taxon>Saprolegniales</taxon>
        <taxon>Saprolegniaceae</taxon>
        <taxon>Saprolegnia</taxon>
    </lineage>
</organism>
<protein>
    <submittedName>
        <fullName evidence="1">Uncharacterized protein</fullName>
    </submittedName>
</protein>
<dbReference type="RefSeq" id="XP_012207192.1">
    <property type="nucleotide sequence ID" value="XM_012351802.1"/>
</dbReference>
<dbReference type="OrthoDB" id="60666at2759"/>
<evidence type="ECO:0000313" key="2">
    <source>
        <dbReference type="Proteomes" id="UP000030745"/>
    </source>
</evidence>
<gene>
    <name evidence="1" type="ORF">SPRG_12034</name>
</gene>